<evidence type="ECO:0000256" key="1">
    <source>
        <dbReference type="SAM" id="MobiDB-lite"/>
    </source>
</evidence>
<sequence>MSHSDNQNRPLNSGDESELAVRAPESRDSTSERDWLNSLARFLTGGFRMANELDLFHFDGDRPNFETCGQQNGFKFWLASQLMECLGYSTMIPVLKAVNNAIAACATLGIPITDNFKELNGGEPIRDWKLSRFACYLTVMNGDSRNPKVAQAQAYFITMAEAFRQHIQDSENVERVLIRGELSDREKALSGTASAHGVDNYAFFQNAGYRGLYNMDLSQVRNKKGVPNGRSPLDFMGKTELAANLFRITQTDEKIRNEDVRGQKPLERAAEQVGKTVRETMISLSGTRPEALPPAQDLKKVQTGIKRSQREYQKLDAPKKSKGKKEG</sequence>
<dbReference type="Proteomes" id="UP000318825">
    <property type="component" value="Unassembled WGS sequence"/>
</dbReference>
<feature type="compositionally biased region" description="Polar residues" evidence="1">
    <location>
        <begin position="1"/>
        <end position="11"/>
    </location>
</feature>
<accession>A0A4Y3WEB0</accession>
<protein>
    <recommendedName>
        <fullName evidence="4">DNA-damage-inducible protein D</fullName>
    </recommendedName>
</protein>
<feature type="region of interest" description="Disordered" evidence="1">
    <location>
        <begin position="1"/>
        <end position="27"/>
    </location>
</feature>
<evidence type="ECO:0008006" key="4">
    <source>
        <dbReference type="Google" id="ProtNLM"/>
    </source>
</evidence>
<evidence type="ECO:0000313" key="2">
    <source>
        <dbReference type="EMBL" id="GEC15586.1"/>
    </source>
</evidence>
<organism evidence="2 3">
    <name type="scientific">Nitrobacter winogradskyi</name>
    <name type="common">Nitrobacter agilis</name>
    <dbReference type="NCBI Taxonomy" id="913"/>
    <lineage>
        <taxon>Bacteria</taxon>
        <taxon>Pseudomonadati</taxon>
        <taxon>Pseudomonadota</taxon>
        <taxon>Alphaproteobacteria</taxon>
        <taxon>Hyphomicrobiales</taxon>
        <taxon>Nitrobacteraceae</taxon>
        <taxon>Nitrobacter</taxon>
    </lineage>
</organism>
<feature type="region of interest" description="Disordered" evidence="1">
    <location>
        <begin position="284"/>
        <end position="327"/>
    </location>
</feature>
<dbReference type="AlphaFoldDB" id="A0A4Y3WEB0"/>
<name>A0A4Y3WEB0_NITWI</name>
<feature type="compositionally biased region" description="Basic and acidic residues" evidence="1">
    <location>
        <begin position="308"/>
        <end position="327"/>
    </location>
</feature>
<evidence type="ECO:0000313" key="3">
    <source>
        <dbReference type="Proteomes" id="UP000318825"/>
    </source>
</evidence>
<reference evidence="2 3" key="1">
    <citation type="submission" date="2019-06" db="EMBL/GenBank/DDBJ databases">
        <title>Whole genome shotgun sequence of Nitrobacter winogradskyi NBRC 14297.</title>
        <authorList>
            <person name="Hosoyama A."/>
            <person name="Uohara A."/>
            <person name="Ohji S."/>
            <person name="Ichikawa N."/>
        </authorList>
    </citation>
    <scope>NUCLEOTIDE SEQUENCE [LARGE SCALE GENOMIC DNA]</scope>
    <source>
        <strain evidence="2 3">NBRC 14297</strain>
    </source>
</reference>
<dbReference type="EMBL" id="BJNF01000033">
    <property type="protein sequence ID" value="GEC15586.1"/>
    <property type="molecule type" value="Genomic_DNA"/>
</dbReference>
<proteinExistence type="predicted"/>
<gene>
    <name evidence="2" type="ORF">NWI01_14780</name>
</gene>
<comment type="caution">
    <text evidence="2">The sequence shown here is derived from an EMBL/GenBank/DDBJ whole genome shotgun (WGS) entry which is preliminary data.</text>
</comment>